<keyword evidence="1" id="KW-0732">Signal</keyword>
<dbReference type="EMBL" id="REGN01002832">
    <property type="protein sequence ID" value="RNA25934.1"/>
    <property type="molecule type" value="Genomic_DNA"/>
</dbReference>
<feature type="chain" id="PRO_5018297418" evidence="1">
    <location>
        <begin position="21"/>
        <end position="200"/>
    </location>
</feature>
<evidence type="ECO:0000313" key="3">
    <source>
        <dbReference type="Proteomes" id="UP000276133"/>
    </source>
</evidence>
<sequence length="200" mass="22404">MFKMIFNLLIISWIPNLVELNQKKDVTYCTPIGPCPSDKCCQPIAKVSDIGTCESLATDGDPCDINCPCSQGYKCQLNPLCPKCSAVCMRDSVIEKLIKPKPRIRNEGELCNEDNKCAHGMHCAPNILCKQCDHICMHEDLVKPLLLYFQKGCANNCIGQARGVPKILVSKFDPNKVIMDTKGFVNLKNLIDVHFRHCEF</sequence>
<dbReference type="Proteomes" id="UP000276133">
    <property type="component" value="Unassembled WGS sequence"/>
</dbReference>
<feature type="signal peptide" evidence="1">
    <location>
        <begin position="1"/>
        <end position="20"/>
    </location>
</feature>
<name>A0A3M7RQV3_BRAPC</name>
<accession>A0A3M7RQV3</accession>
<reference evidence="2 3" key="1">
    <citation type="journal article" date="2018" name="Sci. Rep.">
        <title>Genomic signatures of local adaptation to the degree of environmental predictability in rotifers.</title>
        <authorList>
            <person name="Franch-Gras L."/>
            <person name="Hahn C."/>
            <person name="Garcia-Roger E.M."/>
            <person name="Carmona M.J."/>
            <person name="Serra M."/>
            <person name="Gomez A."/>
        </authorList>
    </citation>
    <scope>NUCLEOTIDE SEQUENCE [LARGE SCALE GENOMIC DNA]</scope>
    <source>
        <strain evidence="2">HYR1</strain>
    </source>
</reference>
<evidence type="ECO:0000313" key="2">
    <source>
        <dbReference type="EMBL" id="RNA25934.1"/>
    </source>
</evidence>
<comment type="caution">
    <text evidence="2">The sequence shown here is derived from an EMBL/GenBank/DDBJ whole genome shotgun (WGS) entry which is preliminary data.</text>
</comment>
<gene>
    <name evidence="2" type="ORF">BpHYR1_037843</name>
</gene>
<proteinExistence type="predicted"/>
<evidence type="ECO:0000256" key="1">
    <source>
        <dbReference type="SAM" id="SignalP"/>
    </source>
</evidence>
<organism evidence="2 3">
    <name type="scientific">Brachionus plicatilis</name>
    <name type="common">Marine rotifer</name>
    <name type="synonym">Brachionus muelleri</name>
    <dbReference type="NCBI Taxonomy" id="10195"/>
    <lineage>
        <taxon>Eukaryota</taxon>
        <taxon>Metazoa</taxon>
        <taxon>Spiralia</taxon>
        <taxon>Gnathifera</taxon>
        <taxon>Rotifera</taxon>
        <taxon>Eurotatoria</taxon>
        <taxon>Monogononta</taxon>
        <taxon>Pseudotrocha</taxon>
        <taxon>Ploima</taxon>
        <taxon>Brachionidae</taxon>
        <taxon>Brachionus</taxon>
    </lineage>
</organism>
<dbReference type="OrthoDB" id="10327098at2759"/>
<keyword evidence="3" id="KW-1185">Reference proteome</keyword>
<dbReference type="AlphaFoldDB" id="A0A3M7RQV3"/>
<protein>
    <submittedName>
        <fullName evidence="2">Uncharacterized protein</fullName>
    </submittedName>
</protein>